<name>A0A4Q7IYF6_9PSEU</name>
<protein>
    <submittedName>
        <fullName evidence="2">Uncharacterized protein</fullName>
    </submittedName>
</protein>
<keyword evidence="1" id="KW-1133">Transmembrane helix</keyword>
<dbReference type="RefSeq" id="WP_130479902.1">
    <property type="nucleotide sequence ID" value="NZ_SFCC01000027.1"/>
</dbReference>
<evidence type="ECO:0000256" key="1">
    <source>
        <dbReference type="SAM" id="Phobius"/>
    </source>
</evidence>
<sequence length="85" mass="9034">MAVGTRHSLGIDDASFAEGRRNGLWAFGALLAGVAAASGVRTLGLTRRWGERWPRWGLALAAATWAYHLCRRGPCATCATQPVPA</sequence>
<proteinExistence type="predicted"/>
<keyword evidence="1" id="KW-0812">Transmembrane</keyword>
<keyword evidence="1" id="KW-0472">Membrane</keyword>
<keyword evidence="3" id="KW-1185">Reference proteome</keyword>
<dbReference type="Proteomes" id="UP000292003">
    <property type="component" value="Unassembled WGS sequence"/>
</dbReference>
<gene>
    <name evidence="2" type="ORF">EWH70_35045</name>
</gene>
<dbReference type="EMBL" id="SFCC01000027">
    <property type="protein sequence ID" value="RZQ59292.1"/>
    <property type="molecule type" value="Genomic_DNA"/>
</dbReference>
<dbReference type="AlphaFoldDB" id="A0A4Q7IYF6"/>
<organism evidence="2 3">
    <name type="scientific">Amycolatopsis suaedae</name>
    <dbReference type="NCBI Taxonomy" id="2510978"/>
    <lineage>
        <taxon>Bacteria</taxon>
        <taxon>Bacillati</taxon>
        <taxon>Actinomycetota</taxon>
        <taxon>Actinomycetes</taxon>
        <taxon>Pseudonocardiales</taxon>
        <taxon>Pseudonocardiaceae</taxon>
        <taxon>Amycolatopsis</taxon>
    </lineage>
</organism>
<evidence type="ECO:0000313" key="3">
    <source>
        <dbReference type="Proteomes" id="UP000292003"/>
    </source>
</evidence>
<accession>A0A4Q7IYF6</accession>
<reference evidence="2 3" key="1">
    <citation type="submission" date="2019-02" db="EMBL/GenBank/DDBJ databases">
        <title>Draft genome sequence of Amycolatopsis sp. 8-3EHSu isolated from roots of Suaeda maritima.</title>
        <authorList>
            <person name="Duangmal K."/>
            <person name="Chantavorakit T."/>
        </authorList>
    </citation>
    <scope>NUCLEOTIDE SEQUENCE [LARGE SCALE GENOMIC DNA]</scope>
    <source>
        <strain evidence="2 3">8-3EHSu</strain>
    </source>
</reference>
<comment type="caution">
    <text evidence="2">The sequence shown here is derived from an EMBL/GenBank/DDBJ whole genome shotgun (WGS) entry which is preliminary data.</text>
</comment>
<evidence type="ECO:0000313" key="2">
    <source>
        <dbReference type="EMBL" id="RZQ59292.1"/>
    </source>
</evidence>
<feature type="transmembrane region" description="Helical" evidence="1">
    <location>
        <begin position="24"/>
        <end position="45"/>
    </location>
</feature>